<dbReference type="Pfam" id="PF13715">
    <property type="entry name" value="CarbopepD_reg_2"/>
    <property type="match status" value="1"/>
</dbReference>
<evidence type="ECO:0000256" key="2">
    <source>
        <dbReference type="ARBA" id="ARBA00023136"/>
    </source>
</evidence>
<keyword evidence="7" id="KW-0675">Receptor</keyword>
<dbReference type="Gene3D" id="2.170.130.10">
    <property type="entry name" value="TonB-dependent receptor, plug domain"/>
    <property type="match status" value="1"/>
</dbReference>
<accession>A0A1X7J7M2</accession>
<dbReference type="PANTHER" id="PTHR40980">
    <property type="entry name" value="PLUG DOMAIN-CONTAINING PROTEIN"/>
    <property type="match status" value="1"/>
</dbReference>
<reference evidence="8" key="1">
    <citation type="submission" date="2017-04" db="EMBL/GenBank/DDBJ databases">
        <authorList>
            <person name="Varghese N."/>
            <person name="Submissions S."/>
        </authorList>
    </citation>
    <scope>NUCLEOTIDE SEQUENCE [LARGE SCALE GENOMIC DNA]</scope>
    <source>
        <strain evidence="8">DSM 4125</strain>
    </source>
</reference>
<dbReference type="InterPro" id="IPR037066">
    <property type="entry name" value="Plug_dom_sf"/>
</dbReference>
<evidence type="ECO:0000313" key="7">
    <source>
        <dbReference type="EMBL" id="SMG23679.1"/>
    </source>
</evidence>
<sequence>MNIKLGVFTIALVFVSSLLMAQKGTIRGKVIDNKTGEEMIGVSVVIDGTANGAATDLEGAFSFNADPGTYDLKISFISFETKIIKGIEVKPDEVTALGTIRLGESVEQMQEVVVKAKAIRETEAALLTVKKKSANIMDGISSETFKLIGDSHAATAVKRVSGVSIQDGQYVFVRGLGDRYTKTTLNRMNIPGLDPDKNAVQMDIFPTSLINNIIVYKSFTPELNADFVGGTVDIELKDFPSEKTSSFSFSTTYNPSMHFQSDFRSYQGGGLDFLGIDDGTRDLPYNAKLDGGKLQSTIPTDEQSIRFLSDVTRRFDSNMAADVYGNNLPDMSASYSRGNQFDINTYKLGYNVAINYNKSTSHYQNAIDGYYLRPQDADEFELISDNIYEGPLSARDTRLSGLAGLSLKTDASKYSLKVLRIQNGISRAGQRTRTASLTNSYTAFLDNLEYTERIMNNATLNGTHSFNRGNFEIDWILASTFSTVEDKDVRITPFTVADDEGNLAIQSQEGGESQRIWRLLDEQNYSGRVDFKKGFDINGNESKFNFGFSEDFKQRDYEIQDFGVDFFGSQNLLELDGDADRIFLPGNIIGEEEGIDDSRFGTYVGTRFTPSNAFNGSINIIGAYVSSELVFTDEIKAIVGVRSEKYDQFFTGQNQNGSRVFEDENVLSSLKLFPSLNLTYSPFENTNLRASYSKTVARPSFKEKSTLEIPDVLTGLTFIGNIDLIETDIDNLDLRYEMFMSRGQTVSVGVFYKRFVNPIELVRDDIQSDNVRPQNVGDGQIMGAEFELRKNLAFITPALQNFLFKGNFTYANSFIERNETEAEGTKNGLRTGEEYSDRRDFLGQPPYIANVGIDYVDFESGFESSLAYNVQGPTLAIVGVNRTPSTYTVPFHSLNFNVSKAFGIDGKNKIGVRVDNILGDVQERVFSSFNAEDQIEFSRNPGRSFRIKYSRRF</sequence>
<dbReference type="STRING" id="1028.SAMN05661096_01413"/>
<feature type="domain" description="TonB-dependent receptor plug" evidence="6">
    <location>
        <begin position="131"/>
        <end position="230"/>
    </location>
</feature>
<evidence type="ECO:0000259" key="5">
    <source>
        <dbReference type="Pfam" id="PF00593"/>
    </source>
</evidence>
<dbReference type="SUPFAM" id="SSF49464">
    <property type="entry name" value="Carboxypeptidase regulatory domain-like"/>
    <property type="match status" value="1"/>
</dbReference>
<gene>
    <name evidence="7" type="ORF">SAMN05661096_01413</name>
</gene>
<comment type="similarity">
    <text evidence="4">Belongs to the TonB-dependent receptor family.</text>
</comment>
<dbReference type="InterPro" id="IPR012910">
    <property type="entry name" value="Plug_dom"/>
</dbReference>
<dbReference type="InterPro" id="IPR000531">
    <property type="entry name" value="Beta-barrel_TonB"/>
</dbReference>
<dbReference type="PANTHER" id="PTHR40980:SF5">
    <property type="entry name" value="TONB-DEPENDENT RECEPTOR"/>
    <property type="match status" value="1"/>
</dbReference>
<dbReference type="InterPro" id="IPR008969">
    <property type="entry name" value="CarboxyPept-like_regulatory"/>
</dbReference>
<keyword evidence="8" id="KW-1185">Reference proteome</keyword>
<evidence type="ECO:0000259" key="6">
    <source>
        <dbReference type="Pfam" id="PF07715"/>
    </source>
</evidence>
<dbReference type="Proteomes" id="UP000193804">
    <property type="component" value="Unassembled WGS sequence"/>
</dbReference>
<evidence type="ECO:0000256" key="1">
    <source>
        <dbReference type="ARBA" id="ARBA00004442"/>
    </source>
</evidence>
<protein>
    <submittedName>
        <fullName evidence="7">TonB-dependent receptor</fullName>
    </submittedName>
</protein>
<dbReference type="EMBL" id="FXAW01000002">
    <property type="protein sequence ID" value="SMG23679.1"/>
    <property type="molecule type" value="Genomic_DNA"/>
</dbReference>
<evidence type="ECO:0000256" key="4">
    <source>
        <dbReference type="RuleBase" id="RU003357"/>
    </source>
</evidence>
<dbReference type="GO" id="GO:0009279">
    <property type="term" value="C:cell outer membrane"/>
    <property type="evidence" value="ECO:0007669"/>
    <property type="project" value="UniProtKB-SubCell"/>
</dbReference>
<evidence type="ECO:0000313" key="8">
    <source>
        <dbReference type="Proteomes" id="UP000193804"/>
    </source>
</evidence>
<keyword evidence="3" id="KW-0998">Cell outer membrane</keyword>
<feature type="domain" description="TonB-dependent receptor-like beta-barrel" evidence="5">
    <location>
        <begin position="464"/>
        <end position="917"/>
    </location>
</feature>
<dbReference type="InterPro" id="IPR036942">
    <property type="entry name" value="Beta-barrel_TonB_sf"/>
</dbReference>
<dbReference type="RefSeq" id="WP_085516349.1">
    <property type="nucleotide sequence ID" value="NZ_FXAW01000002.1"/>
</dbReference>
<dbReference type="Gene3D" id="2.40.170.20">
    <property type="entry name" value="TonB-dependent receptor, beta-barrel domain"/>
    <property type="match status" value="1"/>
</dbReference>
<proteinExistence type="inferred from homology"/>
<dbReference type="Pfam" id="PF00593">
    <property type="entry name" value="TonB_dep_Rec_b-barrel"/>
    <property type="match status" value="1"/>
</dbReference>
<keyword evidence="2 4" id="KW-0472">Membrane</keyword>
<dbReference type="AlphaFoldDB" id="A0A1X7J7M2"/>
<dbReference type="Pfam" id="PF07715">
    <property type="entry name" value="Plug"/>
    <property type="match status" value="1"/>
</dbReference>
<dbReference type="SUPFAM" id="SSF56935">
    <property type="entry name" value="Porins"/>
    <property type="match status" value="1"/>
</dbReference>
<dbReference type="OrthoDB" id="9768470at2"/>
<dbReference type="Gene3D" id="2.60.40.1120">
    <property type="entry name" value="Carboxypeptidase-like, regulatory domain"/>
    <property type="match status" value="1"/>
</dbReference>
<name>A0A1X7J7M2_9BACT</name>
<keyword evidence="4" id="KW-0798">TonB box</keyword>
<organism evidence="7 8">
    <name type="scientific">Marivirga sericea</name>
    <dbReference type="NCBI Taxonomy" id="1028"/>
    <lineage>
        <taxon>Bacteria</taxon>
        <taxon>Pseudomonadati</taxon>
        <taxon>Bacteroidota</taxon>
        <taxon>Cytophagia</taxon>
        <taxon>Cytophagales</taxon>
        <taxon>Marivirgaceae</taxon>
        <taxon>Marivirga</taxon>
    </lineage>
</organism>
<comment type="subcellular location">
    <subcellularLocation>
        <location evidence="1 4">Cell outer membrane</location>
    </subcellularLocation>
</comment>
<evidence type="ECO:0000256" key="3">
    <source>
        <dbReference type="ARBA" id="ARBA00023237"/>
    </source>
</evidence>